<reference evidence="3" key="1">
    <citation type="submission" date="2025-08" db="UniProtKB">
        <authorList>
            <consortium name="RefSeq"/>
        </authorList>
    </citation>
    <scope>IDENTIFICATION</scope>
</reference>
<feature type="chain" id="PRO_5045900201" evidence="1">
    <location>
        <begin position="29"/>
        <end position="198"/>
    </location>
</feature>
<proteinExistence type="predicted"/>
<keyword evidence="2" id="KW-1185">Reference proteome</keyword>
<protein>
    <submittedName>
        <fullName evidence="3">Uncharacterized protein LOC106811992</fullName>
    </submittedName>
</protein>
<organism evidence="2 3">
    <name type="scientific">Priapulus caudatus</name>
    <name type="common">Priapulid worm</name>
    <dbReference type="NCBI Taxonomy" id="37621"/>
    <lineage>
        <taxon>Eukaryota</taxon>
        <taxon>Metazoa</taxon>
        <taxon>Ecdysozoa</taxon>
        <taxon>Scalidophora</taxon>
        <taxon>Priapulida</taxon>
        <taxon>Priapulimorpha</taxon>
        <taxon>Priapulimorphida</taxon>
        <taxon>Priapulidae</taxon>
        <taxon>Priapulus</taxon>
    </lineage>
</organism>
<dbReference type="InterPro" id="IPR045860">
    <property type="entry name" value="Snake_toxin-like_sf"/>
</dbReference>
<feature type="signal peptide" evidence="1">
    <location>
        <begin position="1"/>
        <end position="28"/>
    </location>
</feature>
<dbReference type="Proteomes" id="UP000695022">
    <property type="component" value="Unplaced"/>
</dbReference>
<dbReference type="SUPFAM" id="SSF57302">
    <property type="entry name" value="Snake toxin-like"/>
    <property type="match status" value="1"/>
</dbReference>
<dbReference type="CDD" id="cd00117">
    <property type="entry name" value="TFP"/>
    <property type="match status" value="1"/>
</dbReference>
<sequence length="198" mass="21146">MSPSTYSSIYWLILHCVIALAQSGDANAEKSNSTPYPSSSTDAILCWECRDSFRKAYNAASACLQKPVLFNSTHYVQCQESYRFCQVERVEVNGVIVNIRRGCADECVVGCRTSGYGITTHRCLSCCNTSLCNVGNAAVGRSAAPRIAAPPVVGALIVPMLAAGVMTCSMSGHSQPLDFIMAVLAVVAKVTKHVTVTL</sequence>
<keyword evidence="1" id="KW-0732">Signal</keyword>
<accession>A0ABM1EGA1</accession>
<dbReference type="RefSeq" id="XP_014671222.1">
    <property type="nucleotide sequence ID" value="XM_014815736.1"/>
</dbReference>
<evidence type="ECO:0000313" key="3">
    <source>
        <dbReference type="RefSeq" id="XP_014671222.1"/>
    </source>
</evidence>
<name>A0ABM1EGA1_PRICU</name>
<gene>
    <name evidence="3" type="primary">LOC106811992</name>
</gene>
<evidence type="ECO:0000313" key="2">
    <source>
        <dbReference type="Proteomes" id="UP000695022"/>
    </source>
</evidence>
<evidence type="ECO:0000256" key="1">
    <source>
        <dbReference type="SAM" id="SignalP"/>
    </source>
</evidence>
<dbReference type="GeneID" id="106811992"/>